<evidence type="ECO:0000313" key="9">
    <source>
        <dbReference type="EMBL" id="MPM63672.1"/>
    </source>
</evidence>
<feature type="compositionally biased region" description="Basic and acidic residues" evidence="7">
    <location>
        <begin position="182"/>
        <end position="194"/>
    </location>
</feature>
<dbReference type="InterPro" id="IPR000715">
    <property type="entry name" value="Glycosyl_transferase_4"/>
</dbReference>
<evidence type="ECO:0000256" key="5">
    <source>
        <dbReference type="ARBA" id="ARBA00022989"/>
    </source>
</evidence>
<keyword evidence="2" id="KW-1003">Cell membrane</keyword>
<dbReference type="GO" id="GO:0036380">
    <property type="term" value="F:UDP-N-acetylglucosamine-undecaprenyl-phosphate N-acetylglucosaminephosphotransferase activity"/>
    <property type="evidence" value="ECO:0007669"/>
    <property type="project" value="UniProtKB-EC"/>
</dbReference>
<keyword evidence="3 9" id="KW-0808">Transferase</keyword>
<dbReference type="EMBL" id="VSSQ01019544">
    <property type="protein sequence ID" value="MPM63672.1"/>
    <property type="molecule type" value="Genomic_DNA"/>
</dbReference>
<comment type="subcellular location">
    <subcellularLocation>
        <location evidence="1">Cell membrane</location>
        <topology evidence="1">Multi-pass membrane protein</topology>
    </subcellularLocation>
</comment>
<dbReference type="PANTHER" id="PTHR22926">
    <property type="entry name" value="PHOSPHO-N-ACETYLMURAMOYL-PENTAPEPTIDE-TRANSFERASE"/>
    <property type="match status" value="1"/>
</dbReference>
<sequence length="210" mass="22672">MALITAILTGACIGFLPSNSNPAKIFMGDTGALSLGYILAVLSIQGLFKFSAVISFVIPFMMFGLPFGDTFIAFFRRLLSGKDPFKGDRSHLHHKLIDLGFSQKQSVTILYCISAIFGIAAIMFSEERIAAAVMVIIVAIIIALLNWKVFHSDDSTRKMTGFDLAQRDSKNINASPESSDTGLDKTSEKTDAPHETVSAVSSAAPAFVKK</sequence>
<organism evidence="9">
    <name type="scientific">bioreactor metagenome</name>
    <dbReference type="NCBI Taxonomy" id="1076179"/>
    <lineage>
        <taxon>unclassified sequences</taxon>
        <taxon>metagenomes</taxon>
        <taxon>ecological metagenomes</taxon>
    </lineage>
</organism>
<feature type="region of interest" description="Disordered" evidence="7">
    <location>
        <begin position="168"/>
        <end position="210"/>
    </location>
</feature>
<proteinExistence type="predicted"/>
<evidence type="ECO:0000256" key="7">
    <source>
        <dbReference type="SAM" id="MobiDB-lite"/>
    </source>
</evidence>
<dbReference type="EC" id="2.7.8.33" evidence="9"/>
<feature type="compositionally biased region" description="Low complexity" evidence="7">
    <location>
        <begin position="197"/>
        <end position="210"/>
    </location>
</feature>
<dbReference type="GO" id="GO:0071555">
    <property type="term" value="P:cell wall organization"/>
    <property type="evidence" value="ECO:0007669"/>
    <property type="project" value="TreeGrafter"/>
</dbReference>
<dbReference type="CDD" id="cd06853">
    <property type="entry name" value="GT_WecA_like"/>
    <property type="match status" value="1"/>
</dbReference>
<feature type="compositionally biased region" description="Polar residues" evidence="7">
    <location>
        <begin position="171"/>
        <end position="181"/>
    </location>
</feature>
<evidence type="ECO:0000256" key="8">
    <source>
        <dbReference type="SAM" id="Phobius"/>
    </source>
</evidence>
<dbReference type="GO" id="GO:0044038">
    <property type="term" value="P:cell wall macromolecule biosynthetic process"/>
    <property type="evidence" value="ECO:0007669"/>
    <property type="project" value="TreeGrafter"/>
</dbReference>
<evidence type="ECO:0000256" key="1">
    <source>
        <dbReference type="ARBA" id="ARBA00004651"/>
    </source>
</evidence>
<evidence type="ECO:0000256" key="3">
    <source>
        <dbReference type="ARBA" id="ARBA00022679"/>
    </source>
</evidence>
<dbReference type="PANTHER" id="PTHR22926:SF3">
    <property type="entry name" value="UNDECAPRENYL-PHOSPHATE ALPHA-N-ACETYLGLUCOSAMINYL 1-PHOSPHATE TRANSFERASE"/>
    <property type="match status" value="1"/>
</dbReference>
<accession>A0A645BEA6</accession>
<evidence type="ECO:0000256" key="6">
    <source>
        <dbReference type="ARBA" id="ARBA00023136"/>
    </source>
</evidence>
<name>A0A645BEA6_9ZZZZ</name>
<gene>
    <name evidence="9" type="primary">wecA_17</name>
    <name evidence="9" type="ORF">SDC9_110553</name>
</gene>
<reference evidence="9" key="1">
    <citation type="submission" date="2019-08" db="EMBL/GenBank/DDBJ databases">
        <authorList>
            <person name="Kucharzyk K."/>
            <person name="Murdoch R.W."/>
            <person name="Higgins S."/>
            <person name="Loffler F."/>
        </authorList>
    </citation>
    <scope>NUCLEOTIDE SEQUENCE</scope>
</reference>
<feature type="transmembrane region" description="Helical" evidence="8">
    <location>
        <begin position="130"/>
        <end position="150"/>
    </location>
</feature>
<dbReference type="GO" id="GO:0009103">
    <property type="term" value="P:lipopolysaccharide biosynthetic process"/>
    <property type="evidence" value="ECO:0007669"/>
    <property type="project" value="TreeGrafter"/>
</dbReference>
<dbReference type="GO" id="GO:0005886">
    <property type="term" value="C:plasma membrane"/>
    <property type="evidence" value="ECO:0007669"/>
    <property type="project" value="UniProtKB-SubCell"/>
</dbReference>
<keyword evidence="5 8" id="KW-1133">Transmembrane helix</keyword>
<evidence type="ECO:0000256" key="2">
    <source>
        <dbReference type="ARBA" id="ARBA00022475"/>
    </source>
</evidence>
<dbReference type="AlphaFoldDB" id="A0A645BEA6"/>
<dbReference type="Pfam" id="PF00953">
    <property type="entry name" value="Glycos_transf_4"/>
    <property type="match status" value="1"/>
</dbReference>
<comment type="caution">
    <text evidence="9">The sequence shown here is derived from an EMBL/GenBank/DDBJ whole genome shotgun (WGS) entry which is preliminary data.</text>
</comment>
<feature type="transmembrane region" description="Helical" evidence="8">
    <location>
        <begin position="46"/>
        <end position="67"/>
    </location>
</feature>
<keyword evidence="4 8" id="KW-0812">Transmembrane</keyword>
<keyword evidence="6 8" id="KW-0472">Membrane</keyword>
<protein>
    <submittedName>
        <fullName evidence="9">Undecaprenyl-phosphate alpha-N-acetylglucosaminyl 1-phosphate transferase</fullName>
        <ecNumber evidence="9">2.7.8.33</ecNumber>
    </submittedName>
</protein>
<feature type="transmembrane region" description="Helical" evidence="8">
    <location>
        <begin position="107"/>
        <end position="124"/>
    </location>
</feature>
<evidence type="ECO:0000256" key="4">
    <source>
        <dbReference type="ARBA" id="ARBA00022692"/>
    </source>
</evidence>